<feature type="compositionally biased region" description="Basic and acidic residues" evidence="5">
    <location>
        <begin position="395"/>
        <end position="408"/>
    </location>
</feature>
<feature type="compositionally biased region" description="Low complexity" evidence="5">
    <location>
        <begin position="656"/>
        <end position="672"/>
    </location>
</feature>
<feature type="signal peptide" evidence="7">
    <location>
        <begin position="1"/>
        <end position="24"/>
    </location>
</feature>
<keyword evidence="3 6" id="KW-1133">Transmembrane helix</keyword>
<keyword evidence="10" id="KW-1185">Reference proteome</keyword>
<comment type="subcellular location">
    <subcellularLocation>
        <location evidence="1">Membrane</location>
        <topology evidence="1">Multi-pass membrane protein</topology>
    </subcellularLocation>
</comment>
<evidence type="ECO:0000256" key="4">
    <source>
        <dbReference type="ARBA" id="ARBA00023136"/>
    </source>
</evidence>
<keyword evidence="2 6" id="KW-0812">Transmembrane</keyword>
<dbReference type="GO" id="GO:0016020">
    <property type="term" value="C:membrane"/>
    <property type="evidence" value="ECO:0007669"/>
    <property type="project" value="UniProtKB-SubCell"/>
</dbReference>
<feature type="region of interest" description="Disordered" evidence="5">
    <location>
        <begin position="357"/>
        <end position="445"/>
    </location>
</feature>
<feature type="compositionally biased region" description="Low complexity" evidence="5">
    <location>
        <begin position="35"/>
        <end position="99"/>
    </location>
</feature>
<feature type="region of interest" description="Disordered" evidence="5">
    <location>
        <begin position="30"/>
        <end position="116"/>
    </location>
</feature>
<feature type="compositionally biased region" description="Polar residues" evidence="5">
    <location>
        <begin position="525"/>
        <end position="535"/>
    </location>
</feature>
<dbReference type="PANTHER" id="PTHR39469">
    <property type="entry name" value="CHROMOSOME 1, WHOLE GENOME SHOTGUN SEQUENCE"/>
    <property type="match status" value="1"/>
</dbReference>
<proteinExistence type="predicted"/>
<comment type="caution">
    <text evidence="9">The sequence shown here is derived from an EMBL/GenBank/DDBJ whole genome shotgun (WGS) entry which is preliminary data.</text>
</comment>
<feature type="compositionally biased region" description="Basic and acidic residues" evidence="5">
    <location>
        <begin position="357"/>
        <end position="367"/>
    </location>
</feature>
<organism evidence="9 10">
    <name type="scientific">Lepraria neglecta</name>
    <dbReference type="NCBI Taxonomy" id="209136"/>
    <lineage>
        <taxon>Eukaryota</taxon>
        <taxon>Fungi</taxon>
        <taxon>Dikarya</taxon>
        <taxon>Ascomycota</taxon>
        <taxon>Pezizomycotina</taxon>
        <taxon>Lecanoromycetes</taxon>
        <taxon>OSLEUM clade</taxon>
        <taxon>Lecanoromycetidae</taxon>
        <taxon>Lecanorales</taxon>
        <taxon>Lecanorineae</taxon>
        <taxon>Stereocaulaceae</taxon>
        <taxon>Lepraria</taxon>
    </lineage>
</organism>
<feature type="compositionally biased region" description="Polar residues" evidence="5">
    <location>
        <begin position="480"/>
        <end position="494"/>
    </location>
</feature>
<evidence type="ECO:0000256" key="1">
    <source>
        <dbReference type="ARBA" id="ARBA00004141"/>
    </source>
</evidence>
<protein>
    <recommendedName>
        <fullName evidence="8">TM7S3/TM198-like domain-containing protein</fullName>
    </recommendedName>
</protein>
<feature type="domain" description="TM7S3/TM198-like" evidence="8">
    <location>
        <begin position="140"/>
        <end position="344"/>
    </location>
</feature>
<evidence type="ECO:0000256" key="5">
    <source>
        <dbReference type="SAM" id="MobiDB-lite"/>
    </source>
</evidence>
<keyword evidence="7" id="KW-0732">Signal</keyword>
<feature type="compositionally biased region" description="Polar residues" evidence="5">
    <location>
        <begin position="1037"/>
        <end position="1057"/>
    </location>
</feature>
<keyword evidence="4 6" id="KW-0472">Membrane</keyword>
<feature type="transmembrane region" description="Helical" evidence="6">
    <location>
        <begin position="270"/>
        <end position="288"/>
    </location>
</feature>
<feature type="compositionally biased region" description="Low complexity" evidence="5">
    <location>
        <begin position="834"/>
        <end position="852"/>
    </location>
</feature>
<reference evidence="9" key="1">
    <citation type="submission" date="2022-11" db="EMBL/GenBank/DDBJ databases">
        <title>Chromosomal genome sequence assembly and mating type (MAT) locus characterization of the leprose asexual lichenized fungus Lepraria neglecta (Nyl.) Erichsen.</title>
        <authorList>
            <person name="Allen J.L."/>
            <person name="Pfeffer B."/>
        </authorList>
    </citation>
    <scope>NUCLEOTIDE SEQUENCE</scope>
    <source>
        <strain evidence="9">Allen 5258</strain>
    </source>
</reference>
<gene>
    <name evidence="9" type="ORF">OEA41_008627</name>
</gene>
<evidence type="ECO:0000313" key="9">
    <source>
        <dbReference type="EMBL" id="KAK3169244.1"/>
    </source>
</evidence>
<feature type="chain" id="PRO_5042124347" description="TM7S3/TM198-like domain-containing protein" evidence="7">
    <location>
        <begin position="25"/>
        <end position="1120"/>
    </location>
</feature>
<feature type="compositionally biased region" description="Polar residues" evidence="5">
    <location>
        <begin position="1001"/>
        <end position="1023"/>
    </location>
</feature>
<evidence type="ECO:0000313" key="10">
    <source>
        <dbReference type="Proteomes" id="UP001276659"/>
    </source>
</evidence>
<evidence type="ECO:0000256" key="6">
    <source>
        <dbReference type="SAM" id="Phobius"/>
    </source>
</evidence>
<dbReference type="InterPro" id="IPR025256">
    <property type="entry name" value="TM7S3/TM198-like_dom"/>
</dbReference>
<feature type="transmembrane region" description="Helical" evidence="6">
    <location>
        <begin position="219"/>
        <end position="238"/>
    </location>
</feature>
<name>A0AAD9Z038_9LECA</name>
<feature type="region of interest" description="Disordered" evidence="5">
    <location>
        <begin position="771"/>
        <end position="927"/>
    </location>
</feature>
<feature type="region of interest" description="Disordered" evidence="5">
    <location>
        <begin position="525"/>
        <end position="570"/>
    </location>
</feature>
<dbReference type="Pfam" id="PF13886">
    <property type="entry name" value="TM7S3_TM198"/>
    <property type="match status" value="1"/>
</dbReference>
<dbReference type="PANTHER" id="PTHR39469:SF1">
    <property type="entry name" value="DUF4203 DOMAIN-CONTAINING PROTEIN"/>
    <property type="match status" value="1"/>
</dbReference>
<sequence>MRVQWLFTAASILLVAVNCPAVTAERHAVLPRQDPTSTAAAAASKTPQTPAKSTNEASSTANSATPSSSVSGASTSSAAGTNSASGTSTNSNGPSSSSSIRSVTATPIPKGSLNVTTTNTTDIEGLPIHPEITPALSVAGALLILTGIFYTLIGIKTKWLHVFLSPAYLASLGVTILIIYVMSPPVSNAIQGALFVAACITGIIAGGVSVMFADITEGLGCFLGGFCLSMWFLVLKSGGLISSTTGKIIFIALFTVGGFALYISHWTRPYALIAYISFAGATVIVIGVDCFSRAGLKEFWLYIWNLNDSLFPLHYSQPYPITRGIRVEIAAIIVLFLLGIMSQMKIWKIIKERREEREADQRRKEHQQNLSDEEQGRRVEQGNAVDRAMWEDTYGEDKDKTNVQEHYQDSGVGTDEPSSTRKGSLSEAEGIEMENLKGSTDGSRGRVTVHVARDSIYEVNPTTGECSTESVPKAYGEPSIRQSHTEPCNPSGSGASVREVPNIDHDLTLLPKVVHLPFKVPEFDAQSNDSRSSVGASAASDHLPNRSSKRLSGTSIMRRLSKRSQRSYVAGGTSEEALVVPHVDDDRRSSIAATIDFDEEAMSRSQTPALDKRASQASLNVLRAQIHQSLDPSFIPEYSPEPSVVDAAAAARELPASKSPSTASSRRSSTGSIAKTKDHSADTADAYLAGPTAPPEASEQRAAVTGLSGNLPDGASKVVMAYRTNEWAKHLDVAELPEVDPLTVNKRQSQGPAQQGESAAPVNVRALQQTPLNAEPAPAITHADLPSSKRRSSTFMFRNPISKSKEGEQSRPSLHPLTVAKNVERMPSQTSLANSVSRTSSQTSLNSNQSRNDNYRPPLPKFRSSSTSLSANRNPYRSSSGPLATSPLVDSPIEEDVESSFPARFTPQPNHLMSQRDRIITSKPSSTSLLRTSYSNVALDQHPAYRSMEEDDDIPLAQRKSMLQQMRSSSGPSGTATPQLGSGTATPLRRSSSSTPYFSSGAATPQRMPSGTATPQRLSNGPNPSLYPLRPARSPTPRDSTVSQWRTSLQPSTTAHLQDQEIEARRADMLREKKRQSTTNQEQQYAQGIRVSVLDQGMRRGSMMDLHKVAMRKMQGDVKL</sequence>
<feature type="compositionally biased region" description="Low complexity" evidence="5">
    <location>
        <begin position="991"/>
        <end position="1000"/>
    </location>
</feature>
<feature type="transmembrane region" description="Helical" evidence="6">
    <location>
        <begin position="189"/>
        <end position="212"/>
    </location>
</feature>
<evidence type="ECO:0000259" key="8">
    <source>
        <dbReference type="Pfam" id="PF13886"/>
    </source>
</evidence>
<evidence type="ECO:0000256" key="3">
    <source>
        <dbReference type="ARBA" id="ARBA00022989"/>
    </source>
</evidence>
<feature type="compositionally biased region" description="Polar residues" evidence="5">
    <location>
        <begin position="962"/>
        <end position="985"/>
    </location>
</feature>
<dbReference type="Proteomes" id="UP001276659">
    <property type="component" value="Unassembled WGS sequence"/>
</dbReference>
<accession>A0AAD9Z038</accession>
<feature type="region of interest" description="Disordered" evidence="5">
    <location>
        <begin position="652"/>
        <end position="700"/>
    </location>
</feature>
<feature type="region of interest" description="Disordered" evidence="5">
    <location>
        <begin position="462"/>
        <end position="500"/>
    </location>
</feature>
<dbReference type="EMBL" id="JASNWA010000009">
    <property type="protein sequence ID" value="KAK3169244.1"/>
    <property type="molecule type" value="Genomic_DNA"/>
</dbReference>
<evidence type="ECO:0000256" key="7">
    <source>
        <dbReference type="SAM" id="SignalP"/>
    </source>
</evidence>
<feature type="compositionally biased region" description="Polar residues" evidence="5">
    <location>
        <begin position="863"/>
        <end position="883"/>
    </location>
</feature>
<evidence type="ECO:0000256" key="2">
    <source>
        <dbReference type="ARBA" id="ARBA00022692"/>
    </source>
</evidence>
<dbReference type="AlphaFoldDB" id="A0AAD9Z038"/>
<feature type="transmembrane region" description="Helical" evidence="6">
    <location>
        <begin position="162"/>
        <end position="183"/>
    </location>
</feature>
<feature type="transmembrane region" description="Helical" evidence="6">
    <location>
        <begin position="244"/>
        <end position="263"/>
    </location>
</feature>
<feature type="transmembrane region" description="Helical" evidence="6">
    <location>
        <begin position="135"/>
        <end position="155"/>
    </location>
</feature>
<feature type="region of interest" description="Disordered" evidence="5">
    <location>
        <begin position="962"/>
        <end position="1057"/>
    </location>
</feature>